<evidence type="ECO:0000313" key="1">
    <source>
        <dbReference type="EMBL" id="AIF84195.1"/>
    </source>
</evidence>
<dbReference type="AlphaFoldDB" id="A0A075MSS1"/>
<dbReference type="KEGG" id="nev:NTE_02141"/>
<sequence length="119" mass="13468">MIFITLGSELCAYFSCVYMSVRVCFQRTTNTSVVVDDAVSPFVYAMLFKINRTPSWRSYKIFFLCMSCYLPSDTPATFSCFMTYSTLAAVMLPIVVEVSPVLPRDLIIEFISCDIISES</sequence>
<dbReference type="HOGENOM" id="CLU_2055955_0_0_2"/>
<gene>
    <name evidence="1" type="ORF">NTE_02141</name>
</gene>
<name>A0A075MSS1_9ARCH</name>
<organism evidence="1 2">
    <name type="scientific">Candidatus Nitrososphaera evergladensis SR1</name>
    <dbReference type="NCBI Taxonomy" id="1459636"/>
    <lineage>
        <taxon>Archaea</taxon>
        <taxon>Nitrososphaerota</taxon>
        <taxon>Nitrososphaeria</taxon>
        <taxon>Nitrososphaerales</taxon>
        <taxon>Nitrososphaeraceae</taxon>
        <taxon>Nitrososphaera</taxon>
    </lineage>
</organism>
<keyword evidence="2" id="KW-1185">Reference proteome</keyword>
<reference evidence="1 2" key="1">
    <citation type="journal article" date="2014" name="PLoS ONE">
        <title>Genome Sequence of Candidatus Nitrososphaera evergladensis from Group I.1b Enriched from Everglades Soil Reveals Novel Genomic Features of the Ammonia-Oxidizing Archaea.</title>
        <authorList>
            <person name="Zhalnina K.V."/>
            <person name="Dias R."/>
            <person name="Leonard M.T."/>
            <person name="Dorr de Quadros P."/>
            <person name="Camargo F.A."/>
            <person name="Drew J.C."/>
            <person name="Farmerie W.G."/>
            <person name="Daroub S.H."/>
            <person name="Triplett E.W."/>
        </authorList>
    </citation>
    <scope>NUCLEOTIDE SEQUENCE [LARGE SCALE GENOMIC DNA]</scope>
    <source>
        <strain evidence="1 2">SR1</strain>
    </source>
</reference>
<dbReference type="EMBL" id="CP007174">
    <property type="protein sequence ID" value="AIF84195.1"/>
    <property type="molecule type" value="Genomic_DNA"/>
</dbReference>
<dbReference type="Proteomes" id="UP000028194">
    <property type="component" value="Chromosome"/>
</dbReference>
<protein>
    <submittedName>
        <fullName evidence="1">Uncharacterized protein</fullName>
    </submittedName>
</protein>
<proteinExistence type="predicted"/>
<evidence type="ECO:0000313" key="2">
    <source>
        <dbReference type="Proteomes" id="UP000028194"/>
    </source>
</evidence>
<accession>A0A075MSS1</accession>